<dbReference type="HOGENOM" id="CLU_1589166_0_0_1"/>
<feature type="compositionally biased region" description="Gly residues" evidence="1">
    <location>
        <begin position="73"/>
        <end position="84"/>
    </location>
</feature>
<evidence type="ECO:0000256" key="1">
    <source>
        <dbReference type="SAM" id="MobiDB-lite"/>
    </source>
</evidence>
<name>A2Y7C8_ORYSI</name>
<feature type="region of interest" description="Disordered" evidence="1">
    <location>
        <begin position="1"/>
        <end position="125"/>
    </location>
</feature>
<reference evidence="2 3" key="1">
    <citation type="journal article" date="2005" name="PLoS Biol.">
        <title>The genomes of Oryza sativa: a history of duplications.</title>
        <authorList>
            <person name="Yu J."/>
            <person name="Wang J."/>
            <person name="Lin W."/>
            <person name="Li S."/>
            <person name="Li H."/>
            <person name="Zhou J."/>
            <person name="Ni P."/>
            <person name="Dong W."/>
            <person name="Hu S."/>
            <person name="Zeng C."/>
            <person name="Zhang J."/>
            <person name="Zhang Y."/>
            <person name="Li R."/>
            <person name="Xu Z."/>
            <person name="Li S."/>
            <person name="Li X."/>
            <person name="Zheng H."/>
            <person name="Cong L."/>
            <person name="Lin L."/>
            <person name="Yin J."/>
            <person name="Geng J."/>
            <person name="Li G."/>
            <person name="Shi J."/>
            <person name="Liu J."/>
            <person name="Lv H."/>
            <person name="Li J."/>
            <person name="Wang J."/>
            <person name="Deng Y."/>
            <person name="Ran L."/>
            <person name="Shi X."/>
            <person name="Wang X."/>
            <person name="Wu Q."/>
            <person name="Li C."/>
            <person name="Ren X."/>
            <person name="Wang J."/>
            <person name="Wang X."/>
            <person name="Li D."/>
            <person name="Liu D."/>
            <person name="Zhang X."/>
            <person name="Ji Z."/>
            <person name="Zhao W."/>
            <person name="Sun Y."/>
            <person name="Zhang Z."/>
            <person name="Bao J."/>
            <person name="Han Y."/>
            <person name="Dong L."/>
            <person name="Ji J."/>
            <person name="Chen P."/>
            <person name="Wu S."/>
            <person name="Liu J."/>
            <person name="Xiao Y."/>
            <person name="Bu D."/>
            <person name="Tan J."/>
            <person name="Yang L."/>
            <person name="Ye C."/>
            <person name="Zhang J."/>
            <person name="Xu J."/>
            <person name="Zhou Y."/>
            <person name="Yu Y."/>
            <person name="Zhang B."/>
            <person name="Zhuang S."/>
            <person name="Wei H."/>
            <person name="Liu B."/>
            <person name="Lei M."/>
            <person name="Yu H."/>
            <person name="Li Y."/>
            <person name="Xu H."/>
            <person name="Wei S."/>
            <person name="He X."/>
            <person name="Fang L."/>
            <person name="Zhang Z."/>
            <person name="Zhang Y."/>
            <person name="Huang X."/>
            <person name="Su Z."/>
            <person name="Tong W."/>
            <person name="Li J."/>
            <person name="Tong Z."/>
            <person name="Li S."/>
            <person name="Ye J."/>
            <person name="Wang L."/>
            <person name="Fang L."/>
            <person name="Lei T."/>
            <person name="Chen C."/>
            <person name="Chen H."/>
            <person name="Xu Z."/>
            <person name="Li H."/>
            <person name="Huang H."/>
            <person name="Zhang F."/>
            <person name="Xu H."/>
            <person name="Li N."/>
            <person name="Zhao C."/>
            <person name="Li S."/>
            <person name="Dong L."/>
            <person name="Huang Y."/>
            <person name="Li L."/>
            <person name="Xi Y."/>
            <person name="Qi Q."/>
            <person name="Li W."/>
            <person name="Zhang B."/>
            <person name="Hu W."/>
            <person name="Zhang Y."/>
            <person name="Tian X."/>
            <person name="Jiao Y."/>
            <person name="Liang X."/>
            <person name="Jin J."/>
            <person name="Gao L."/>
            <person name="Zheng W."/>
            <person name="Hao B."/>
            <person name="Liu S."/>
            <person name="Wang W."/>
            <person name="Yuan L."/>
            <person name="Cao M."/>
            <person name="McDermott J."/>
            <person name="Samudrala R."/>
            <person name="Wang J."/>
            <person name="Wong G.K."/>
            <person name="Yang H."/>
        </authorList>
    </citation>
    <scope>NUCLEOTIDE SEQUENCE [LARGE SCALE GENOMIC DNA]</scope>
    <source>
        <strain evidence="3">cv. 93-11</strain>
    </source>
</reference>
<dbReference type="Gramene" id="BGIOSGA017583-TA">
    <property type="protein sequence ID" value="BGIOSGA017583-PA"/>
    <property type="gene ID" value="BGIOSGA017583"/>
</dbReference>
<proteinExistence type="predicted"/>
<dbReference type="AlphaFoldDB" id="A2Y7C8"/>
<sequence>MLRKQQDQDELARDGWGSAAGDGSRTRTSSRVMDGDRPQATAAEEDVLTRMDAAEAAGRTTKPPYSPRSQSRGGMGIGGGGWVGKGKLKKHNSRTTTRQSHQNSEGNFVISPTTRSTGIASTHPIPTLPKRCKYDDCVHCVTGQWARGWSGPVDGLSGGAYLSVGVLG</sequence>
<accession>A2Y7C8</accession>
<protein>
    <submittedName>
        <fullName evidence="2">Uncharacterized protein</fullName>
    </submittedName>
</protein>
<feature type="compositionally biased region" description="Basic and acidic residues" evidence="1">
    <location>
        <begin position="1"/>
        <end position="13"/>
    </location>
</feature>
<evidence type="ECO:0000313" key="2">
    <source>
        <dbReference type="EMBL" id="EAY98988.1"/>
    </source>
</evidence>
<organism evidence="2 3">
    <name type="scientific">Oryza sativa subsp. indica</name>
    <name type="common">Rice</name>
    <dbReference type="NCBI Taxonomy" id="39946"/>
    <lineage>
        <taxon>Eukaryota</taxon>
        <taxon>Viridiplantae</taxon>
        <taxon>Streptophyta</taxon>
        <taxon>Embryophyta</taxon>
        <taxon>Tracheophyta</taxon>
        <taxon>Spermatophyta</taxon>
        <taxon>Magnoliopsida</taxon>
        <taxon>Liliopsida</taxon>
        <taxon>Poales</taxon>
        <taxon>Poaceae</taxon>
        <taxon>BOP clade</taxon>
        <taxon>Oryzoideae</taxon>
        <taxon>Oryzeae</taxon>
        <taxon>Oryzinae</taxon>
        <taxon>Oryza</taxon>
        <taxon>Oryza sativa</taxon>
    </lineage>
</organism>
<feature type="compositionally biased region" description="Polar residues" evidence="1">
    <location>
        <begin position="94"/>
        <end position="120"/>
    </location>
</feature>
<dbReference type="Proteomes" id="UP000007015">
    <property type="component" value="Chromosome 5"/>
</dbReference>
<dbReference type="EMBL" id="CM000130">
    <property type="protein sequence ID" value="EAY98988.1"/>
    <property type="molecule type" value="Genomic_DNA"/>
</dbReference>
<keyword evidence="3" id="KW-1185">Reference proteome</keyword>
<evidence type="ECO:0000313" key="3">
    <source>
        <dbReference type="Proteomes" id="UP000007015"/>
    </source>
</evidence>
<gene>
    <name evidence="2" type="ORF">OsI_20946</name>
</gene>